<reference evidence="2 3" key="1">
    <citation type="submission" date="2018-09" db="EMBL/GenBank/DDBJ databases">
        <authorList>
            <person name="Tagini F."/>
        </authorList>
    </citation>
    <scope>NUCLEOTIDE SEQUENCE [LARGE SCALE GENOMIC DNA]</scope>
    <source>
        <strain evidence="2 3">MK13</strain>
    </source>
</reference>
<gene>
    <name evidence="2" type="ORF">LAUMK13_04324</name>
</gene>
<accession>A0A498QE08</accession>
<feature type="region of interest" description="Disordered" evidence="1">
    <location>
        <begin position="1"/>
        <end position="44"/>
    </location>
</feature>
<dbReference type="RefSeq" id="WP_122508828.1">
    <property type="nucleotide sequence ID" value="NZ_UPHQ01000227.1"/>
</dbReference>
<organism evidence="2 3">
    <name type="scientific">Mycobacterium innocens</name>
    <dbReference type="NCBI Taxonomy" id="2341083"/>
    <lineage>
        <taxon>Bacteria</taxon>
        <taxon>Bacillati</taxon>
        <taxon>Actinomycetota</taxon>
        <taxon>Actinomycetes</taxon>
        <taxon>Mycobacteriales</taxon>
        <taxon>Mycobacteriaceae</taxon>
        <taxon>Mycobacterium</taxon>
    </lineage>
</organism>
<name>A0A498QE08_9MYCO</name>
<proteinExistence type="predicted"/>
<protein>
    <submittedName>
        <fullName evidence="2">Uncharacterized protein</fullName>
    </submittedName>
</protein>
<feature type="compositionally biased region" description="Acidic residues" evidence="1">
    <location>
        <begin position="22"/>
        <end position="36"/>
    </location>
</feature>
<sequence length="66" mass="6646">MKLSIGEPDDIAVGEELSVDNGFEDSAPETSDSDNPDSDRPCLGCQGAQIAAGGTDSLLCSGDQSG</sequence>
<evidence type="ECO:0000256" key="1">
    <source>
        <dbReference type="SAM" id="MobiDB-lite"/>
    </source>
</evidence>
<dbReference type="AlphaFoldDB" id="A0A498QE08"/>
<keyword evidence="3" id="KW-1185">Reference proteome</keyword>
<dbReference type="Proteomes" id="UP000267289">
    <property type="component" value="Unassembled WGS sequence"/>
</dbReference>
<evidence type="ECO:0000313" key="3">
    <source>
        <dbReference type="Proteomes" id="UP000267289"/>
    </source>
</evidence>
<dbReference type="EMBL" id="UPHQ01000227">
    <property type="protein sequence ID" value="VBA43004.1"/>
    <property type="molecule type" value="Genomic_DNA"/>
</dbReference>
<evidence type="ECO:0000313" key="2">
    <source>
        <dbReference type="EMBL" id="VBA43004.1"/>
    </source>
</evidence>